<comment type="caution">
    <text evidence="1">The sequence shown here is derived from an EMBL/GenBank/DDBJ whole genome shotgun (WGS) entry which is preliminary data.</text>
</comment>
<dbReference type="EMBL" id="SRYA01000014">
    <property type="protein sequence ID" value="TGY96685.1"/>
    <property type="molecule type" value="Genomic_DNA"/>
</dbReference>
<evidence type="ECO:0000313" key="2">
    <source>
        <dbReference type="Proteomes" id="UP000304953"/>
    </source>
</evidence>
<evidence type="ECO:0000313" key="1">
    <source>
        <dbReference type="EMBL" id="TGY96685.1"/>
    </source>
</evidence>
<name>A0AC61RY00_9FIRM</name>
<dbReference type="Proteomes" id="UP000304953">
    <property type="component" value="Unassembled WGS sequence"/>
</dbReference>
<keyword evidence="2" id="KW-1185">Reference proteome</keyword>
<gene>
    <name evidence="1" type="ORF">E5329_08570</name>
</gene>
<sequence>MVTYNGERYLTEQIESILDQLGSRDELVISDDGSKDHTLELIRKYQEKDQRIRLFQGPGRGIKKNVEHALCQTRGRYIFLADQDDIWMPQKTEKVLEAFEKQNATVVIHDAQVFEGIDPENIVMESFFQFRNSGAGVWKNLVKNSYIGCCMAFRQELKEIILPIPNQIEMHDQWIGILGDYAAGKSCFLSKPLLLYRRHGDNNSSMKHYGIGKMLRNRLRFFCCFFIRIVQIRQKRHGFLGNFKKNNG</sequence>
<organism evidence="1 2">
    <name type="scientific">Petralouisia muris</name>
    <dbReference type="NCBI Taxonomy" id="3032872"/>
    <lineage>
        <taxon>Bacteria</taxon>
        <taxon>Bacillati</taxon>
        <taxon>Bacillota</taxon>
        <taxon>Clostridia</taxon>
        <taxon>Lachnospirales</taxon>
        <taxon>Lachnospiraceae</taxon>
        <taxon>Petralouisia</taxon>
    </lineage>
</organism>
<reference evidence="1" key="1">
    <citation type="submission" date="2019-04" db="EMBL/GenBank/DDBJ databases">
        <title>Microbes associate with the intestines of laboratory mice.</title>
        <authorList>
            <person name="Navarre W."/>
            <person name="Wong E."/>
            <person name="Huang K."/>
            <person name="Tropini C."/>
            <person name="Ng K."/>
            <person name="Yu B."/>
        </authorList>
    </citation>
    <scope>NUCLEOTIDE SEQUENCE</scope>
    <source>
        <strain evidence="1">NM01_1-7b</strain>
    </source>
</reference>
<protein>
    <submittedName>
        <fullName evidence="1">Glycosyltransferase family 2 protein</fullName>
    </submittedName>
</protein>
<proteinExistence type="predicted"/>
<accession>A0AC61RY00</accession>